<gene>
    <name evidence="1" type="ORF">O3G_MSEX010021</name>
</gene>
<dbReference type="Proteomes" id="UP000791440">
    <property type="component" value="Unassembled WGS sequence"/>
</dbReference>
<name>A0A921ZFD0_MANSE</name>
<keyword evidence="2" id="KW-1185">Reference proteome</keyword>
<feature type="non-terminal residue" evidence="1">
    <location>
        <position position="1"/>
    </location>
</feature>
<sequence length="52" mass="5513">DGTEPDWNHIASLSGSDFDLAAHGDHQDITDFSKHVVAELPDPPGKPAPAHV</sequence>
<reference evidence="1" key="2">
    <citation type="submission" date="2020-12" db="EMBL/GenBank/DDBJ databases">
        <authorList>
            <person name="Kanost M."/>
        </authorList>
    </citation>
    <scope>NUCLEOTIDE SEQUENCE</scope>
</reference>
<comment type="caution">
    <text evidence="1">The sequence shown here is derived from an EMBL/GenBank/DDBJ whole genome shotgun (WGS) entry which is preliminary data.</text>
</comment>
<accession>A0A921ZFD0</accession>
<protein>
    <submittedName>
        <fullName evidence="1">Uncharacterized protein</fullName>
    </submittedName>
</protein>
<evidence type="ECO:0000313" key="1">
    <source>
        <dbReference type="EMBL" id="KAG6456928.1"/>
    </source>
</evidence>
<dbReference type="AlphaFoldDB" id="A0A921ZFD0"/>
<dbReference type="EMBL" id="JH668527">
    <property type="protein sequence ID" value="KAG6456928.1"/>
    <property type="molecule type" value="Genomic_DNA"/>
</dbReference>
<proteinExistence type="predicted"/>
<organism evidence="1 2">
    <name type="scientific">Manduca sexta</name>
    <name type="common">Tobacco hawkmoth</name>
    <name type="synonym">Tobacco hornworm</name>
    <dbReference type="NCBI Taxonomy" id="7130"/>
    <lineage>
        <taxon>Eukaryota</taxon>
        <taxon>Metazoa</taxon>
        <taxon>Ecdysozoa</taxon>
        <taxon>Arthropoda</taxon>
        <taxon>Hexapoda</taxon>
        <taxon>Insecta</taxon>
        <taxon>Pterygota</taxon>
        <taxon>Neoptera</taxon>
        <taxon>Endopterygota</taxon>
        <taxon>Lepidoptera</taxon>
        <taxon>Glossata</taxon>
        <taxon>Ditrysia</taxon>
        <taxon>Bombycoidea</taxon>
        <taxon>Sphingidae</taxon>
        <taxon>Sphinginae</taxon>
        <taxon>Sphingini</taxon>
        <taxon>Manduca</taxon>
    </lineage>
</organism>
<evidence type="ECO:0000313" key="2">
    <source>
        <dbReference type="Proteomes" id="UP000791440"/>
    </source>
</evidence>
<reference evidence="1" key="1">
    <citation type="journal article" date="2016" name="Insect Biochem. Mol. Biol.">
        <title>Multifaceted biological insights from a draft genome sequence of the tobacco hornworm moth, Manduca sexta.</title>
        <authorList>
            <person name="Kanost M.R."/>
            <person name="Arrese E.L."/>
            <person name="Cao X."/>
            <person name="Chen Y.R."/>
            <person name="Chellapilla S."/>
            <person name="Goldsmith M.R."/>
            <person name="Grosse-Wilde E."/>
            <person name="Heckel D.G."/>
            <person name="Herndon N."/>
            <person name="Jiang H."/>
            <person name="Papanicolaou A."/>
            <person name="Qu J."/>
            <person name="Soulages J.L."/>
            <person name="Vogel H."/>
            <person name="Walters J."/>
            <person name="Waterhouse R.M."/>
            <person name="Ahn S.J."/>
            <person name="Almeida F.C."/>
            <person name="An C."/>
            <person name="Aqrawi P."/>
            <person name="Bretschneider A."/>
            <person name="Bryant W.B."/>
            <person name="Bucks S."/>
            <person name="Chao H."/>
            <person name="Chevignon G."/>
            <person name="Christen J.M."/>
            <person name="Clarke D.F."/>
            <person name="Dittmer N.T."/>
            <person name="Ferguson L.C.F."/>
            <person name="Garavelou S."/>
            <person name="Gordon K.H.J."/>
            <person name="Gunaratna R.T."/>
            <person name="Han Y."/>
            <person name="Hauser F."/>
            <person name="He Y."/>
            <person name="Heidel-Fischer H."/>
            <person name="Hirsh A."/>
            <person name="Hu Y."/>
            <person name="Jiang H."/>
            <person name="Kalra D."/>
            <person name="Klinner C."/>
            <person name="Konig C."/>
            <person name="Kovar C."/>
            <person name="Kroll A.R."/>
            <person name="Kuwar S.S."/>
            <person name="Lee S.L."/>
            <person name="Lehman R."/>
            <person name="Li K."/>
            <person name="Li Z."/>
            <person name="Liang H."/>
            <person name="Lovelace S."/>
            <person name="Lu Z."/>
            <person name="Mansfield J.H."/>
            <person name="McCulloch K.J."/>
            <person name="Mathew T."/>
            <person name="Morton B."/>
            <person name="Muzny D.M."/>
            <person name="Neunemann D."/>
            <person name="Ongeri F."/>
            <person name="Pauchet Y."/>
            <person name="Pu L.L."/>
            <person name="Pyrousis I."/>
            <person name="Rao X.J."/>
            <person name="Redding A."/>
            <person name="Roesel C."/>
            <person name="Sanchez-Gracia A."/>
            <person name="Schaack S."/>
            <person name="Shukla A."/>
            <person name="Tetreau G."/>
            <person name="Wang Y."/>
            <person name="Xiong G.H."/>
            <person name="Traut W."/>
            <person name="Walsh T.K."/>
            <person name="Worley K.C."/>
            <person name="Wu D."/>
            <person name="Wu W."/>
            <person name="Wu Y.Q."/>
            <person name="Zhang X."/>
            <person name="Zou Z."/>
            <person name="Zucker H."/>
            <person name="Briscoe A.D."/>
            <person name="Burmester T."/>
            <person name="Clem R.J."/>
            <person name="Feyereisen R."/>
            <person name="Grimmelikhuijzen C.J.P."/>
            <person name="Hamodrakas S.J."/>
            <person name="Hansson B.S."/>
            <person name="Huguet E."/>
            <person name="Jermiin L.S."/>
            <person name="Lan Q."/>
            <person name="Lehman H.K."/>
            <person name="Lorenzen M."/>
            <person name="Merzendorfer H."/>
            <person name="Michalopoulos I."/>
            <person name="Morton D.B."/>
            <person name="Muthukrishnan S."/>
            <person name="Oakeshott J.G."/>
            <person name="Palmer W."/>
            <person name="Park Y."/>
            <person name="Passarelli A.L."/>
            <person name="Rozas J."/>
            <person name="Schwartz L.M."/>
            <person name="Smith W."/>
            <person name="Southgate A."/>
            <person name="Vilcinskas A."/>
            <person name="Vogt R."/>
            <person name="Wang P."/>
            <person name="Werren J."/>
            <person name="Yu X.Q."/>
            <person name="Zhou J.J."/>
            <person name="Brown S.J."/>
            <person name="Scherer S.E."/>
            <person name="Richards S."/>
            <person name="Blissard G.W."/>
        </authorList>
    </citation>
    <scope>NUCLEOTIDE SEQUENCE</scope>
</reference>